<dbReference type="AlphaFoldDB" id="A0A286RCK0"/>
<evidence type="ECO:0000313" key="3">
    <source>
        <dbReference type="EMBL" id="ASV73685.1"/>
    </source>
</evidence>
<evidence type="ECO:0000313" key="4">
    <source>
        <dbReference type="Proteomes" id="UP000215086"/>
    </source>
</evidence>
<dbReference type="RefSeq" id="WP_095414212.1">
    <property type="nucleotide sequence ID" value="NZ_CP018477.1"/>
</dbReference>
<sequence length="496" mass="54737">MVGGQKGTRLRAEWGCGEGAAGSPWPSADTEKLFEAALAAHRRGQLTAADYDYQSDESYQYDANGNRVTANGSTYTTGTNNRLLSDGTYRYLYDAEGNRTHRFIDANANGQLDAGDTDITQYTWDHRNRLTKVSHRPSYGAAVDWVVRYWYDFQNRMVRKLADLNGDGDYEQKQNLAYDGNQVVMDFRWTGSGLVQTGDLEWRYLWGPAVDQILAEENVDNGADETVQWTLTDHLNTVRDIAKYDSGSDMTTVVNHLIYDAFGKVTPESHPAIDSLFLFTARPFDSDTQLQNNLNRWYEASVGRWLSEDPIGFAGGDGNLYRYVGNSPVSRRDPIGENGQGYNPNLGKPFEPPGRKPDFYLCWRKIQNSGDCCIDFFIGIINAIFSAHCYIQAGGVDEAGHPLPGTQGWGIAGGGPGTLPSKEMAFRPDGCKKLVKSNGILSYGPAAGKVALSVSDDDIRACIAQTPMRKPYSSIGYNCCAWAYDAVHGCGLQIEA</sequence>
<dbReference type="KEGG" id="ttf:THTE_1083"/>
<dbReference type="InterPro" id="IPR056823">
    <property type="entry name" value="TEN-like_YD-shell"/>
</dbReference>
<dbReference type="OrthoDB" id="232855at2"/>
<evidence type="ECO:0000259" key="2">
    <source>
        <dbReference type="Pfam" id="PF25023"/>
    </source>
</evidence>
<organism evidence="3 4">
    <name type="scientific">Thermogutta terrifontis</name>
    <dbReference type="NCBI Taxonomy" id="1331910"/>
    <lineage>
        <taxon>Bacteria</taxon>
        <taxon>Pseudomonadati</taxon>
        <taxon>Planctomycetota</taxon>
        <taxon>Planctomycetia</taxon>
        <taxon>Pirellulales</taxon>
        <taxon>Thermoguttaceae</taxon>
        <taxon>Thermogutta</taxon>
    </lineage>
</organism>
<evidence type="ECO:0000256" key="1">
    <source>
        <dbReference type="ARBA" id="ARBA00022737"/>
    </source>
</evidence>
<dbReference type="Proteomes" id="UP000215086">
    <property type="component" value="Chromosome"/>
</dbReference>
<dbReference type="EMBL" id="CP018477">
    <property type="protein sequence ID" value="ASV73685.1"/>
    <property type="molecule type" value="Genomic_DNA"/>
</dbReference>
<dbReference type="PANTHER" id="PTHR32305">
    <property type="match status" value="1"/>
</dbReference>
<proteinExistence type="predicted"/>
<dbReference type="InterPro" id="IPR050708">
    <property type="entry name" value="T6SS_VgrG/RHS"/>
</dbReference>
<reference evidence="3 4" key="1">
    <citation type="journal article" name="Front. Microbiol.">
        <title>Sugar Metabolism of the First Thermophilic Planctomycete Thermogutta terrifontis: Comparative Genomic and Transcriptomic Approaches.</title>
        <authorList>
            <person name="Elcheninov A.G."/>
            <person name="Menzel P."/>
            <person name="Gudbergsdottir S.R."/>
            <person name="Slesarev A.I."/>
            <person name="Kadnikov V.V."/>
            <person name="Krogh A."/>
            <person name="Bonch-Osmolovskaya E.A."/>
            <person name="Peng X."/>
            <person name="Kublanov I.V."/>
        </authorList>
    </citation>
    <scope>NUCLEOTIDE SEQUENCE [LARGE SCALE GENOMIC DNA]</scope>
    <source>
        <strain evidence="3 4">R1</strain>
    </source>
</reference>
<name>A0A286RCK0_9BACT</name>
<feature type="domain" description="Teneurin-like YD-shell" evidence="2">
    <location>
        <begin position="231"/>
        <end position="313"/>
    </location>
</feature>
<dbReference type="Gene3D" id="2.180.10.10">
    <property type="entry name" value="RHS repeat-associated core"/>
    <property type="match status" value="1"/>
</dbReference>
<dbReference type="Pfam" id="PF25023">
    <property type="entry name" value="TEN_YD-shell"/>
    <property type="match status" value="1"/>
</dbReference>
<dbReference type="PANTHER" id="PTHR32305:SF15">
    <property type="entry name" value="PROTEIN RHSA-RELATED"/>
    <property type="match status" value="1"/>
</dbReference>
<gene>
    <name evidence="3" type="ORF">THTE_1083</name>
</gene>
<keyword evidence="1" id="KW-0677">Repeat</keyword>
<accession>A0A286RCK0</accession>
<dbReference type="InterPro" id="IPR022385">
    <property type="entry name" value="Rhs_assc_core"/>
</dbReference>
<protein>
    <recommendedName>
        <fullName evidence="2">Teneurin-like YD-shell domain-containing protein</fullName>
    </recommendedName>
</protein>
<dbReference type="NCBIfam" id="TIGR03696">
    <property type="entry name" value="Rhs_assc_core"/>
    <property type="match status" value="1"/>
</dbReference>
<keyword evidence="4" id="KW-1185">Reference proteome</keyword>